<feature type="domain" description="N-acetyltransferase" evidence="3">
    <location>
        <begin position="2"/>
        <end position="155"/>
    </location>
</feature>
<proteinExistence type="predicted"/>
<dbReference type="EMBL" id="CP046269">
    <property type="protein sequence ID" value="QMV16817.1"/>
    <property type="molecule type" value="Genomic_DNA"/>
</dbReference>
<dbReference type="PANTHER" id="PTHR43877:SF2">
    <property type="entry name" value="AMINOALKYLPHOSPHONATE N-ACETYLTRANSFERASE-RELATED"/>
    <property type="match status" value="1"/>
</dbReference>
<evidence type="ECO:0000313" key="7">
    <source>
        <dbReference type="Proteomes" id="UP000515264"/>
    </source>
</evidence>
<keyword evidence="2 5" id="KW-0012">Acyltransferase</keyword>
<dbReference type="PANTHER" id="PTHR43877">
    <property type="entry name" value="AMINOALKYLPHOSPHONATE N-ACETYLTRANSFERASE-RELATED-RELATED"/>
    <property type="match status" value="1"/>
</dbReference>
<name>A0A1N6LZJ4_9VIBR</name>
<dbReference type="EC" id="2.3.1.-" evidence="4 5"/>
<keyword evidence="7" id="KW-1185">Reference proteome</keyword>
<accession>A0A1N6LZJ4</accession>
<dbReference type="Proteomes" id="UP000515264">
    <property type="component" value="Chromosome 2"/>
</dbReference>
<evidence type="ECO:0000313" key="4">
    <source>
        <dbReference type="EMBL" id="QMV16817.1"/>
    </source>
</evidence>
<evidence type="ECO:0000313" key="5">
    <source>
        <dbReference type="EMBL" id="SIO92609.1"/>
    </source>
</evidence>
<evidence type="ECO:0000256" key="2">
    <source>
        <dbReference type="ARBA" id="ARBA00023315"/>
    </source>
</evidence>
<organism evidence="5 6">
    <name type="scientific">Vibrio spartinae</name>
    <dbReference type="NCBI Taxonomy" id="1918945"/>
    <lineage>
        <taxon>Bacteria</taxon>
        <taxon>Pseudomonadati</taxon>
        <taxon>Pseudomonadota</taxon>
        <taxon>Gammaproteobacteria</taxon>
        <taxon>Vibrionales</taxon>
        <taxon>Vibrionaceae</taxon>
        <taxon>Vibrio</taxon>
    </lineage>
</organism>
<dbReference type="PROSITE" id="PS51186">
    <property type="entry name" value="GNAT"/>
    <property type="match status" value="1"/>
</dbReference>
<dbReference type="Pfam" id="PF13673">
    <property type="entry name" value="Acetyltransf_10"/>
    <property type="match status" value="1"/>
</dbReference>
<dbReference type="InterPro" id="IPR016181">
    <property type="entry name" value="Acyl_CoA_acyltransferase"/>
</dbReference>
<dbReference type="Proteomes" id="UP000184774">
    <property type="component" value="Unassembled WGS sequence"/>
</dbReference>
<sequence>MITIRKANKSDAQVIYDLRSRAIHNQCSQYYSEEQLLLWTQGGLSDRFIEDVVETFYVSEVDSRVVGSGKLNTETGMIDAIFVDPDYFGMGAAKKMLKFLEGLAEESGLQLLMLESTINAAPFYRSCGFIGDKLSTYHSPRGISLDCVPMEKHLDKYA</sequence>
<dbReference type="InterPro" id="IPR050832">
    <property type="entry name" value="Bact_Acetyltransf"/>
</dbReference>
<evidence type="ECO:0000259" key="3">
    <source>
        <dbReference type="PROSITE" id="PS51186"/>
    </source>
</evidence>
<evidence type="ECO:0000256" key="1">
    <source>
        <dbReference type="ARBA" id="ARBA00022679"/>
    </source>
</evidence>
<dbReference type="OrthoDB" id="7356080at2"/>
<dbReference type="InterPro" id="IPR000182">
    <property type="entry name" value="GNAT_dom"/>
</dbReference>
<protein>
    <submittedName>
        <fullName evidence="4 5">N-acetyltransferase YafP</fullName>
        <ecNumber evidence="4 5">2.3.1.-</ecNumber>
    </submittedName>
</protein>
<dbReference type="AlphaFoldDB" id="A0A1N6LZJ4"/>
<reference evidence="4 7" key="3">
    <citation type="journal article" date="2020" name="J. Nat. Prod.">
        <title>Genomics-Metabolomics Profiling Disclosed Marine Vibrio spartinae 3.6 as a Producer of a New Branched Side Chain Prodigiosin.</title>
        <authorList>
            <person name="Vitale G.A."/>
            <person name="Sciarretta M."/>
            <person name="Palma Esposito F."/>
            <person name="January G.G."/>
            <person name="Giaccio M."/>
            <person name="Bunk B."/>
            <person name="Sproer C."/>
            <person name="Bajerski F."/>
            <person name="Power D."/>
            <person name="Festa C."/>
            <person name="Monti M.C."/>
            <person name="D'Auria M.V."/>
            <person name="de Pascale D."/>
        </authorList>
    </citation>
    <scope>NUCLEOTIDE SEQUENCE [LARGE SCALE GENOMIC DNA]</scope>
    <source>
        <strain evidence="4 7">3.6</strain>
    </source>
</reference>
<reference evidence="5 6" key="1">
    <citation type="submission" date="2016-12" db="EMBL/GenBank/DDBJ databases">
        <authorList>
            <person name="Song W.-J."/>
            <person name="Kurnit D.M."/>
        </authorList>
    </citation>
    <scope>NUCLEOTIDE SEQUENCE [LARGE SCALE GENOMIC DNA]</scope>
    <source>
        <strain evidence="5 6">CECT 9026</strain>
    </source>
</reference>
<keyword evidence="1 5" id="KW-0808">Transferase</keyword>
<gene>
    <name evidence="5" type="primary">yafP_1</name>
    <name evidence="5" type="ORF">VSP9026_00223</name>
    <name evidence="4" type="ORF">Vspart_04229</name>
</gene>
<evidence type="ECO:0000313" key="6">
    <source>
        <dbReference type="Proteomes" id="UP000184774"/>
    </source>
</evidence>
<dbReference type="GO" id="GO:0016747">
    <property type="term" value="F:acyltransferase activity, transferring groups other than amino-acyl groups"/>
    <property type="evidence" value="ECO:0007669"/>
    <property type="project" value="InterPro"/>
</dbReference>
<dbReference type="CDD" id="cd04301">
    <property type="entry name" value="NAT_SF"/>
    <property type="match status" value="1"/>
</dbReference>
<dbReference type="Gene3D" id="3.40.630.30">
    <property type="match status" value="1"/>
</dbReference>
<reference evidence="4" key="2">
    <citation type="submission" date="2019-11" db="EMBL/GenBank/DDBJ databases">
        <authorList>
            <person name="January G."/>
            <person name="Bunk B."/>
        </authorList>
    </citation>
    <scope>NUCLEOTIDE SEQUENCE</scope>
    <source>
        <strain evidence="4">3.6</strain>
    </source>
</reference>
<dbReference type="RefSeq" id="WP_074371257.1">
    <property type="nucleotide sequence ID" value="NZ_AP024908.1"/>
</dbReference>
<dbReference type="SUPFAM" id="SSF55729">
    <property type="entry name" value="Acyl-CoA N-acyltransferases (Nat)"/>
    <property type="match status" value="1"/>
</dbReference>
<dbReference type="EMBL" id="FSSB01000002">
    <property type="protein sequence ID" value="SIO92609.1"/>
    <property type="molecule type" value="Genomic_DNA"/>
</dbReference>